<comment type="caution">
    <text evidence="8">The sequence shown here is derived from an EMBL/GenBank/DDBJ whole genome shotgun (WGS) entry which is preliminary data.</text>
</comment>
<dbReference type="GO" id="GO:0004222">
    <property type="term" value="F:metalloendopeptidase activity"/>
    <property type="evidence" value="ECO:0007669"/>
    <property type="project" value="UniProtKB-UniRule"/>
</dbReference>
<dbReference type="PANTHER" id="PTHR10127">
    <property type="entry name" value="DISCOIDIN, CUB, EGF, LAMININ , AND ZINC METALLOPROTEASE DOMAIN CONTAINING"/>
    <property type="match status" value="1"/>
</dbReference>
<dbReference type="GO" id="GO:0008270">
    <property type="term" value="F:zinc ion binding"/>
    <property type="evidence" value="ECO:0007669"/>
    <property type="project" value="UniProtKB-UniRule"/>
</dbReference>
<evidence type="ECO:0000256" key="2">
    <source>
        <dbReference type="ARBA" id="ARBA00022833"/>
    </source>
</evidence>
<dbReference type="Pfam" id="PF01400">
    <property type="entry name" value="Astacin"/>
    <property type="match status" value="1"/>
</dbReference>
<dbReference type="SMART" id="SM00235">
    <property type="entry name" value="ZnMc"/>
    <property type="match status" value="1"/>
</dbReference>
<dbReference type="Proteomes" id="UP000580250">
    <property type="component" value="Unassembled WGS sequence"/>
</dbReference>
<evidence type="ECO:0000256" key="1">
    <source>
        <dbReference type="ARBA" id="ARBA00022723"/>
    </source>
</evidence>
<evidence type="ECO:0000313" key="8">
    <source>
        <dbReference type="EMBL" id="CAD2174175.1"/>
    </source>
</evidence>
<keyword evidence="5 6" id="KW-0378">Hydrolase</keyword>
<dbReference type="OrthoDB" id="291007at2759"/>
<keyword evidence="5 6" id="KW-0645">Protease</keyword>
<dbReference type="InterPro" id="IPR024079">
    <property type="entry name" value="MetalloPept_cat_dom_sf"/>
</dbReference>
<sequence>MWSTFIICYNSKLEGDDERIELKNKENGFGKKCKKPRQHAIEMRVCARRKSFERDNDKNEYKIGYNVYSKIGFSFTHKSFSFQNSVTITGLINKTNGFMEPPSKANATFTIFTIKLGNEDTHFATLTGINGKKLDYGPSAKYKINLLFSKRDGYKENSFQMIAEGNEAISLLGLDMELWNYFSSLYDQMEFPSKSCYLTLKLDGYKFHTTTSHCDKFFTNQNLNTDRIEIWTILTNLACDSEEAKNQRLSGIEESDICVYKSDETNKMRDWNSVNLTICYYTKFGKQIKNNPKSDYAKACKTYEDDDEFGKHGIEFRVYATRIDFKRLEEEYWVKFGVDVVIGFFLLRQNFNKTIKVTGKIGTYYGGERYLDLLNRTENYIKLFSIQLGNNETNFAILTDEINGNVYDYGSSVLANLELKTIKEIIGEGGAIAMIGPDMNLEGRRVLATNFEFISLVKKSCTGTIHVKINNERIQKELSCYKRPPTQCDEFGLEEYKKFNNSYYELLELYKKCNCDRVPRPPSITDDRLNVPPEARNKRSIRNESLLGTRDANGLVYGCEDSVNLGFGDILMHPTDIARKIKKQRQCCTNGGQSRRKRQFFVMEENMNLLWNMPLSYDFSDDEEDWIKIIRKALNDLRSLTCLQFEQARTESWSDLKFINIGRTCSSTVGNRNTNSPHKIYVPWSNCGKVGTIIHEVMHALGVEHEQSRKDRNESAWIYFGNIKISEWPNYRREETLNFETPYDFGSIMHYPPITTSNIDRTKYSIIALQHAYQNTMYIQDDKPSFKDVKLLNRLYCTSDNPFKSTLSKSINLDCDIKDYGLNYVKCKNGGYPDPLKDCKCRCPGGYSGDDCKEYKHANCKVIELTTKVKKQYISAEFDKGKCFFAIKLDKNDDKIKAKRILLNIEKMEGYNCNTTCKHNYIEIKYRKDKSATGARICCIDYARILTISSEEDTEVLIMKKGNIGEYDISYQKELTPSQYSSNCKEVHESIFDQNNLKIYGRMHRADGKGGFLRTPEGNMVPSPDNFGPTFCLNCHNENQMIINGIHFRRNDCIEDKNPDPKCIYSTCFYCKTVEGSNDANWYWQNPEGEWILVNLMDCYPIEGLNKGELKENKRS</sequence>
<dbReference type="PROSITE" id="PS51864">
    <property type="entry name" value="ASTACIN"/>
    <property type="match status" value="1"/>
</dbReference>
<dbReference type="InterPro" id="IPR001506">
    <property type="entry name" value="Peptidase_M12A"/>
</dbReference>
<evidence type="ECO:0000256" key="4">
    <source>
        <dbReference type="ARBA" id="ARBA00023157"/>
    </source>
</evidence>
<gene>
    <name evidence="8" type="ORF">MENT_LOCUS25824</name>
</gene>
<accession>A0A6V7VGT9</accession>
<comment type="cofactor">
    <cofactor evidence="5 6">
        <name>Zn(2+)</name>
        <dbReference type="ChEBI" id="CHEBI:29105"/>
    </cofactor>
    <text evidence="5 6">Binds 1 zinc ion per subunit.</text>
</comment>
<evidence type="ECO:0000313" key="9">
    <source>
        <dbReference type="Proteomes" id="UP000580250"/>
    </source>
</evidence>
<feature type="active site" evidence="5">
    <location>
        <position position="696"/>
    </location>
</feature>
<dbReference type="PRINTS" id="PR00480">
    <property type="entry name" value="ASTACIN"/>
</dbReference>
<evidence type="ECO:0000259" key="7">
    <source>
        <dbReference type="PROSITE" id="PS51864"/>
    </source>
</evidence>
<feature type="binding site" evidence="5">
    <location>
        <position position="695"/>
    </location>
    <ligand>
        <name>Zn(2+)</name>
        <dbReference type="ChEBI" id="CHEBI:29105"/>
        <note>catalytic</note>
    </ligand>
</feature>
<keyword evidence="1 5" id="KW-0479">Metal-binding</keyword>
<dbReference type="SUPFAM" id="SSF55486">
    <property type="entry name" value="Metalloproteases ('zincins'), catalytic domain"/>
    <property type="match status" value="1"/>
</dbReference>
<evidence type="ECO:0000256" key="6">
    <source>
        <dbReference type="RuleBase" id="RU361183"/>
    </source>
</evidence>
<feature type="binding site" evidence="5">
    <location>
        <position position="699"/>
    </location>
    <ligand>
        <name>Zn(2+)</name>
        <dbReference type="ChEBI" id="CHEBI:29105"/>
        <note>catalytic</note>
    </ligand>
</feature>
<protein>
    <recommendedName>
        <fullName evidence="6">Metalloendopeptidase</fullName>
        <ecNumber evidence="6">3.4.24.-</ecNumber>
    </recommendedName>
</protein>
<dbReference type="EC" id="3.4.24.-" evidence="6"/>
<evidence type="ECO:0000256" key="5">
    <source>
        <dbReference type="PROSITE-ProRule" id="PRU01211"/>
    </source>
</evidence>
<evidence type="ECO:0000256" key="3">
    <source>
        <dbReference type="ARBA" id="ARBA00023049"/>
    </source>
</evidence>
<feature type="disulfide bond" evidence="5">
    <location>
        <begin position="642"/>
        <end position="797"/>
    </location>
</feature>
<reference evidence="8 9" key="1">
    <citation type="submission" date="2020-08" db="EMBL/GenBank/DDBJ databases">
        <authorList>
            <person name="Koutsovoulos G."/>
            <person name="Danchin GJ E."/>
        </authorList>
    </citation>
    <scope>NUCLEOTIDE SEQUENCE [LARGE SCALE GENOMIC DNA]</scope>
</reference>
<dbReference type="PROSITE" id="PS01186">
    <property type="entry name" value="EGF_2"/>
    <property type="match status" value="1"/>
</dbReference>
<organism evidence="8 9">
    <name type="scientific">Meloidogyne enterolobii</name>
    <name type="common">Root-knot nematode worm</name>
    <name type="synonym">Meloidogyne mayaguensis</name>
    <dbReference type="NCBI Taxonomy" id="390850"/>
    <lineage>
        <taxon>Eukaryota</taxon>
        <taxon>Metazoa</taxon>
        <taxon>Ecdysozoa</taxon>
        <taxon>Nematoda</taxon>
        <taxon>Chromadorea</taxon>
        <taxon>Rhabditida</taxon>
        <taxon>Tylenchina</taxon>
        <taxon>Tylenchomorpha</taxon>
        <taxon>Tylenchoidea</taxon>
        <taxon>Meloidogynidae</taxon>
        <taxon>Meloidogyninae</taxon>
        <taxon>Meloidogyne</taxon>
    </lineage>
</organism>
<proteinExistence type="predicted"/>
<dbReference type="GO" id="GO:0006508">
    <property type="term" value="P:proteolysis"/>
    <property type="evidence" value="ECO:0007669"/>
    <property type="project" value="UniProtKB-KW"/>
</dbReference>
<name>A0A6V7VGT9_MELEN</name>
<feature type="disulfide bond" evidence="5">
    <location>
        <begin position="665"/>
        <end position="687"/>
    </location>
</feature>
<keyword evidence="2 5" id="KW-0862">Zinc</keyword>
<dbReference type="PANTHER" id="PTHR10127:SF802">
    <property type="entry name" value="ZINC METALLOPROTEINASE NAS-10"/>
    <property type="match status" value="1"/>
</dbReference>
<dbReference type="Gene3D" id="3.40.390.10">
    <property type="entry name" value="Collagenase (Catalytic Domain)"/>
    <property type="match status" value="1"/>
</dbReference>
<feature type="domain" description="Peptidase M12A" evidence="7">
    <location>
        <begin position="599"/>
        <end position="798"/>
    </location>
</feature>
<dbReference type="AlphaFoldDB" id="A0A6V7VGT9"/>
<feature type="binding site" evidence="5">
    <location>
        <position position="705"/>
    </location>
    <ligand>
        <name>Zn(2+)</name>
        <dbReference type="ChEBI" id="CHEBI:29105"/>
        <note>catalytic</note>
    </ligand>
</feature>
<keyword evidence="4 5" id="KW-1015">Disulfide bond</keyword>
<dbReference type="EMBL" id="CAJEWN010000230">
    <property type="protein sequence ID" value="CAD2174175.1"/>
    <property type="molecule type" value="Genomic_DNA"/>
</dbReference>
<dbReference type="InterPro" id="IPR006026">
    <property type="entry name" value="Peptidase_Metallo"/>
</dbReference>
<comment type="caution">
    <text evidence="5">Lacks conserved residue(s) required for the propagation of feature annotation.</text>
</comment>
<keyword evidence="3 5" id="KW-0482">Metalloprotease</keyword>
<dbReference type="InterPro" id="IPR000742">
    <property type="entry name" value="EGF"/>
</dbReference>